<evidence type="ECO:0000313" key="2">
    <source>
        <dbReference type="Proteomes" id="UP000838412"/>
    </source>
</evidence>
<dbReference type="EMBL" id="OV696694">
    <property type="protein sequence ID" value="CAH1274686.1"/>
    <property type="molecule type" value="Genomic_DNA"/>
</dbReference>
<dbReference type="AlphaFoldDB" id="A0A8K0AFV9"/>
<organism evidence="1 2">
    <name type="scientific">Branchiostoma lanceolatum</name>
    <name type="common">Common lancelet</name>
    <name type="synonym">Amphioxus lanceolatum</name>
    <dbReference type="NCBI Taxonomy" id="7740"/>
    <lineage>
        <taxon>Eukaryota</taxon>
        <taxon>Metazoa</taxon>
        <taxon>Chordata</taxon>
        <taxon>Cephalochordata</taxon>
        <taxon>Leptocardii</taxon>
        <taxon>Amphioxiformes</taxon>
        <taxon>Branchiostomatidae</taxon>
        <taxon>Branchiostoma</taxon>
    </lineage>
</organism>
<keyword evidence="2" id="KW-1185">Reference proteome</keyword>
<proteinExistence type="predicted"/>
<protein>
    <submittedName>
        <fullName evidence="1">Hypp5386 protein</fullName>
    </submittedName>
</protein>
<gene>
    <name evidence="1" type="primary">Hypp5386</name>
    <name evidence="1" type="ORF">BLAG_LOCUS25628</name>
</gene>
<accession>A0A8K0AFV9</accession>
<sequence length="188" mass="21694">MREQHIFTEEDDLLLVNRHGVCLRYLLGKKDQFRGKTDNHLPVRVFETVASNLEVLFPDNDASLFAELQERCLKAGKPWEGALISAKVTCRVCKGRLQLATNRASEVVMYNGAYGTFFGMKYPRICSQKCNFVQHYGAFYTLDGKKYYDDDWERNEFLLSSSSKMLQDFDGELLIGILSYEQKADIYN</sequence>
<dbReference type="Proteomes" id="UP000838412">
    <property type="component" value="Chromosome 9"/>
</dbReference>
<dbReference type="OrthoDB" id="5972318at2759"/>
<evidence type="ECO:0000313" key="1">
    <source>
        <dbReference type="EMBL" id="CAH1274686.1"/>
    </source>
</evidence>
<reference evidence="1" key="1">
    <citation type="submission" date="2022-01" db="EMBL/GenBank/DDBJ databases">
        <authorList>
            <person name="Braso-Vives M."/>
        </authorList>
    </citation>
    <scope>NUCLEOTIDE SEQUENCE</scope>
</reference>
<name>A0A8K0AFV9_BRALA</name>